<dbReference type="PANTHER" id="PTHR43877">
    <property type="entry name" value="AMINOALKYLPHOSPHONATE N-ACETYLTRANSFERASE-RELATED-RELATED"/>
    <property type="match status" value="1"/>
</dbReference>
<dbReference type="InterPro" id="IPR000182">
    <property type="entry name" value="GNAT_dom"/>
</dbReference>
<dbReference type="CDD" id="cd04301">
    <property type="entry name" value="NAT_SF"/>
    <property type="match status" value="2"/>
</dbReference>
<feature type="domain" description="N-acetyltransferase" evidence="4">
    <location>
        <begin position="4"/>
        <end position="148"/>
    </location>
</feature>
<name>A0ABY8WE64_9ACTN</name>
<keyword evidence="2 5" id="KW-0012">Acyltransferase</keyword>
<keyword evidence="6" id="KW-1185">Reference proteome</keyword>
<sequence length="373" mass="38511">MADFSIRPAEPDDAAAVVALSATVHPYLVRGVARTRLMIAEPPPGEDWAAFVAERDGKVAGWVSAYRNARTAEPDFGQISLLQVHPAARGRGIGSALFAAAAGHLRAAGIRRAAATATPEALPFARRRGFEPLRELRYSVLDLAPPAGPGAAASERADLAARAGLGAAASERVDPPAPVGLGAAASRRGDLAAPAGPGAAASERADPPAPDASRGPTPGKADATLDDVRLISLRETTPEVLYAADVAAAADEPGDVPPQPPSFTTWCYDVWQNPGLDHEISTAALIAGEIVAFSLLVRDGDRVWSDMTATAPAHRGRGLARLVKTVALTRAAAAGVARAFTSNDETNLPMLAVNTRLGYRPVATQFSCVGPLG</sequence>
<dbReference type="GO" id="GO:0016746">
    <property type="term" value="F:acyltransferase activity"/>
    <property type="evidence" value="ECO:0007669"/>
    <property type="project" value="UniProtKB-KW"/>
</dbReference>
<evidence type="ECO:0000256" key="3">
    <source>
        <dbReference type="SAM" id="MobiDB-lite"/>
    </source>
</evidence>
<feature type="region of interest" description="Disordered" evidence="3">
    <location>
        <begin position="189"/>
        <end position="225"/>
    </location>
</feature>
<evidence type="ECO:0000256" key="2">
    <source>
        <dbReference type="ARBA" id="ARBA00023315"/>
    </source>
</evidence>
<dbReference type="SUPFAM" id="SSF55729">
    <property type="entry name" value="Acyl-CoA N-acyltransferases (Nat)"/>
    <property type="match status" value="2"/>
</dbReference>
<reference evidence="5 6" key="1">
    <citation type="submission" date="2023-06" db="EMBL/GenBank/DDBJ databases">
        <authorList>
            <person name="Yushchuk O."/>
            <person name="Binda E."/>
            <person name="Ruckert-Reed C."/>
            <person name="Fedorenko V."/>
            <person name="Kalinowski J."/>
            <person name="Marinelli F."/>
        </authorList>
    </citation>
    <scope>NUCLEOTIDE SEQUENCE [LARGE SCALE GENOMIC DNA]</scope>
    <source>
        <strain evidence="5 6">NRRL 3884</strain>
    </source>
</reference>
<accession>A0ABY8WE64</accession>
<keyword evidence="1 5" id="KW-0808">Transferase</keyword>
<proteinExistence type="predicted"/>
<dbReference type="InterPro" id="IPR016181">
    <property type="entry name" value="Acyl_CoA_acyltransferase"/>
</dbReference>
<evidence type="ECO:0000259" key="4">
    <source>
        <dbReference type="PROSITE" id="PS51186"/>
    </source>
</evidence>
<organism evidence="5 6">
    <name type="scientific">Actinoplanes oblitus</name>
    <dbReference type="NCBI Taxonomy" id="3040509"/>
    <lineage>
        <taxon>Bacteria</taxon>
        <taxon>Bacillati</taxon>
        <taxon>Actinomycetota</taxon>
        <taxon>Actinomycetes</taxon>
        <taxon>Micromonosporales</taxon>
        <taxon>Micromonosporaceae</taxon>
        <taxon>Actinoplanes</taxon>
    </lineage>
</organism>
<dbReference type="Pfam" id="PF00583">
    <property type="entry name" value="Acetyltransf_1"/>
    <property type="match status" value="2"/>
</dbReference>
<feature type="domain" description="N-acetyltransferase" evidence="4">
    <location>
        <begin position="231"/>
        <end position="373"/>
    </location>
</feature>
<feature type="compositionally biased region" description="Low complexity" evidence="3">
    <location>
        <begin position="192"/>
        <end position="201"/>
    </location>
</feature>
<dbReference type="InterPro" id="IPR050832">
    <property type="entry name" value="Bact_Acetyltransf"/>
</dbReference>
<dbReference type="Gene3D" id="3.40.630.30">
    <property type="match status" value="1"/>
</dbReference>
<gene>
    <name evidence="5" type="ORF">ACTOB_008326</name>
</gene>
<evidence type="ECO:0000313" key="6">
    <source>
        <dbReference type="Proteomes" id="UP001240150"/>
    </source>
</evidence>
<dbReference type="EC" id="2.3.1.-" evidence="5"/>
<evidence type="ECO:0000313" key="5">
    <source>
        <dbReference type="EMBL" id="WIM96161.1"/>
    </source>
</evidence>
<evidence type="ECO:0000256" key="1">
    <source>
        <dbReference type="ARBA" id="ARBA00022679"/>
    </source>
</evidence>
<dbReference type="Proteomes" id="UP001240150">
    <property type="component" value="Chromosome"/>
</dbReference>
<protein>
    <submittedName>
        <fullName evidence="5">GNAT family N-acetyltransferase</fullName>
        <ecNumber evidence="5">2.3.1.-</ecNumber>
    </submittedName>
</protein>
<dbReference type="RefSeq" id="WP_284917455.1">
    <property type="nucleotide sequence ID" value="NZ_CP126980.1"/>
</dbReference>
<dbReference type="EMBL" id="CP126980">
    <property type="protein sequence ID" value="WIM96161.1"/>
    <property type="molecule type" value="Genomic_DNA"/>
</dbReference>
<dbReference type="PROSITE" id="PS51186">
    <property type="entry name" value="GNAT"/>
    <property type="match status" value="2"/>
</dbReference>